<dbReference type="Pfam" id="PF07734">
    <property type="entry name" value="FBA_1"/>
    <property type="match status" value="1"/>
</dbReference>
<evidence type="ECO:0000313" key="1">
    <source>
        <dbReference type="Proteomes" id="UP000790787"/>
    </source>
</evidence>
<proteinExistence type="predicted"/>
<dbReference type="OMA" id="KYIMISF"/>
<dbReference type="SUPFAM" id="SSF81383">
    <property type="entry name" value="F-box domain"/>
    <property type="match status" value="1"/>
</dbReference>
<protein>
    <submittedName>
        <fullName evidence="2">F-box protein CPR30</fullName>
    </submittedName>
</protein>
<dbReference type="AlphaFoldDB" id="A0A1S3Y2V0"/>
<dbReference type="Gene3D" id="1.20.1280.50">
    <property type="match status" value="1"/>
</dbReference>
<keyword evidence="1" id="KW-1185">Reference proteome</keyword>
<dbReference type="InterPro" id="IPR050796">
    <property type="entry name" value="SCF_F-box_component"/>
</dbReference>
<reference evidence="1" key="1">
    <citation type="journal article" date="2014" name="Nat. Commun.">
        <title>The tobacco genome sequence and its comparison with those of tomato and potato.</title>
        <authorList>
            <person name="Sierro N."/>
            <person name="Battey J.N."/>
            <person name="Ouadi S."/>
            <person name="Bakaher N."/>
            <person name="Bovet L."/>
            <person name="Willig A."/>
            <person name="Goepfert S."/>
            <person name="Peitsch M.C."/>
            <person name="Ivanov N.V."/>
        </authorList>
    </citation>
    <scope>NUCLEOTIDE SEQUENCE [LARGE SCALE GENOMIC DNA]</scope>
</reference>
<dbReference type="PANTHER" id="PTHR31672:SF13">
    <property type="entry name" value="F-BOX PROTEIN CPR30-LIKE"/>
    <property type="match status" value="1"/>
</dbReference>
<dbReference type="PANTHER" id="PTHR31672">
    <property type="entry name" value="BNACNNG10540D PROTEIN"/>
    <property type="match status" value="1"/>
</dbReference>
<gene>
    <name evidence="2" type="primary">LOC107771563</name>
</gene>
<reference evidence="2" key="2">
    <citation type="submission" date="2025-08" db="UniProtKB">
        <authorList>
            <consortium name="RefSeq"/>
        </authorList>
    </citation>
    <scope>IDENTIFICATION</scope>
</reference>
<sequence length="317" mass="35703">MGQKAKIFKSALQIMAFCILASKGCSFIGTLLASLKKKKTLLLLNQILKEKRLVKPSKSIIEEKIVLKPSKNIIEEKIVEVKPSKSINHKDVDRAMKIHFPEEIIVDILSRLPVRSLLRFKCASKFWKSLISEPHFKTKHWNHAKNNKKFQKLLIGRMFPTAYDKRVGTISYYCSSLSSAQLVEGVQKLGCPSNDKPCGYIMLCCCDGLSLLWSHGDHLLWNPSTNESAVLPNPEFPPVSGSTYGMGYDSTIDDYKIFKIDDNMGYGSNPPSKILALKSGSWRKIDNHPRGFRNSVSGKDSLAFIHGAFHWISMDIL</sequence>
<organism evidence="1 2">
    <name type="scientific">Nicotiana tabacum</name>
    <name type="common">Common tobacco</name>
    <dbReference type="NCBI Taxonomy" id="4097"/>
    <lineage>
        <taxon>Eukaryota</taxon>
        <taxon>Viridiplantae</taxon>
        <taxon>Streptophyta</taxon>
        <taxon>Embryophyta</taxon>
        <taxon>Tracheophyta</taxon>
        <taxon>Spermatophyta</taxon>
        <taxon>Magnoliopsida</taxon>
        <taxon>eudicotyledons</taxon>
        <taxon>Gunneridae</taxon>
        <taxon>Pentapetalae</taxon>
        <taxon>asterids</taxon>
        <taxon>lamiids</taxon>
        <taxon>Solanales</taxon>
        <taxon>Solanaceae</taxon>
        <taxon>Nicotianoideae</taxon>
        <taxon>Nicotianeae</taxon>
        <taxon>Nicotiana</taxon>
    </lineage>
</organism>
<dbReference type="PaxDb" id="4097-A0A1S3Y2V0"/>
<dbReference type="NCBIfam" id="TIGR01640">
    <property type="entry name" value="F_box_assoc_1"/>
    <property type="match status" value="1"/>
</dbReference>
<dbReference type="RefSeq" id="XP_016446451.1">
    <property type="nucleotide sequence ID" value="XM_016590965.1"/>
</dbReference>
<dbReference type="KEGG" id="nta:107771563"/>
<dbReference type="InterPro" id="IPR006527">
    <property type="entry name" value="F-box-assoc_dom_typ1"/>
</dbReference>
<name>A0A1S3Y2V0_TOBAC</name>
<dbReference type="Proteomes" id="UP000790787">
    <property type="component" value="Chromosome 24"/>
</dbReference>
<dbReference type="SMART" id="SM00256">
    <property type="entry name" value="FBOX"/>
    <property type="match status" value="1"/>
</dbReference>
<dbReference type="InterPro" id="IPR036047">
    <property type="entry name" value="F-box-like_dom_sf"/>
</dbReference>
<dbReference type="CDD" id="cd22157">
    <property type="entry name" value="F-box_AtFBW1-like"/>
    <property type="match status" value="1"/>
</dbReference>
<dbReference type="STRING" id="4097.A0A1S3Y2V0"/>
<evidence type="ECO:0000313" key="2">
    <source>
        <dbReference type="RefSeq" id="XP_016446451.1"/>
    </source>
</evidence>
<dbReference type="InterPro" id="IPR017451">
    <property type="entry name" value="F-box-assoc_interact_dom"/>
</dbReference>
<dbReference type="PROSITE" id="PS50181">
    <property type="entry name" value="FBOX"/>
    <property type="match status" value="1"/>
</dbReference>
<dbReference type="InterPro" id="IPR001810">
    <property type="entry name" value="F-box_dom"/>
</dbReference>
<dbReference type="GeneID" id="107771563"/>
<dbReference type="Pfam" id="PF00646">
    <property type="entry name" value="F-box"/>
    <property type="match status" value="1"/>
</dbReference>
<dbReference type="OrthoDB" id="1304285at2759"/>
<accession>A0A1S3Y2V0</accession>